<dbReference type="SMART" id="SM00698">
    <property type="entry name" value="MORN"/>
    <property type="match status" value="3"/>
</dbReference>
<evidence type="ECO:0000256" key="1">
    <source>
        <dbReference type="ARBA" id="ARBA00022737"/>
    </source>
</evidence>
<protein>
    <recommendedName>
        <fullName evidence="6">MORN repeat-containing protein</fullName>
    </recommendedName>
</protein>
<proteinExistence type="predicted"/>
<evidence type="ECO:0000313" key="5">
    <source>
        <dbReference type="Proteomes" id="UP000017861"/>
    </source>
</evidence>
<dbReference type="VEuPathDB" id="TriTrypDB:TCDM_00929"/>
<accession>V5C056</accession>
<feature type="compositionally biased region" description="Low complexity" evidence="2">
    <location>
        <begin position="415"/>
        <end position="426"/>
    </location>
</feature>
<reference evidence="4 5" key="1">
    <citation type="journal article" date="2014" name="Genome Announc.">
        <title>Trypanosoma cruzi Clone Dm28c Draft Genome Sequence.</title>
        <authorList>
            <person name="Grisard E.C."/>
            <person name="Teixeira S.M."/>
            <person name="de Almeida L.G."/>
            <person name="Stoco P.H."/>
            <person name="Gerber A.L."/>
            <person name="Talavera-Lopez C."/>
            <person name="Lima O.C."/>
            <person name="Andersson B."/>
            <person name="de Vasconcelos A.T."/>
        </authorList>
    </citation>
    <scope>NUCLEOTIDE SEQUENCE [LARGE SCALE GENOMIC DNA]</scope>
    <source>
        <strain evidence="4 5">Dm28c</strain>
    </source>
</reference>
<feature type="region of interest" description="Disordered" evidence="2">
    <location>
        <begin position="410"/>
        <end position="434"/>
    </location>
</feature>
<dbReference type="PANTHER" id="PTHR23084">
    <property type="entry name" value="PHOSPHATIDYLINOSITOL-4-PHOSPHATE 5-KINASE RELATED"/>
    <property type="match status" value="1"/>
</dbReference>
<feature type="chain" id="PRO_5004731753" description="MORN repeat-containing protein" evidence="3">
    <location>
        <begin position="19"/>
        <end position="1343"/>
    </location>
</feature>
<dbReference type="InterPro" id="IPR003409">
    <property type="entry name" value="MORN"/>
</dbReference>
<gene>
    <name evidence="4" type="ORF">TCDM_00929</name>
</gene>
<sequence>MLLFLSFSFFFFLYVCSCAGIGNGEPFRMSLPARVTQSQPADVTFESHQSGIQRVMMCPIEFGTCTGIQTEQLGKNAGIGLKQQNVCLRHLYTGEVVRADRNHNCGNSNNVFIPHGVGKLACFFYAKGGTVGFAGKPGSPVGLPHTVVISEYGEVEELRDAVLLTFSMYTGSFSYGRRQGKGRLTVYPHYFIDCLWDNDAPLLDRTPCDLCFFSKDSMSPTDEKSQLKPTRVGGNSGKDMAANVKTQYIGMISLISSGLTPHRGSFAGLAWAEQARFVPDGIGEILYPQGIRYCGFWQCGQRHGFGVEYDPNKSTVYMGGFVYDQREGSGTLHYCTTGVIFSGSWKKGNLTETSNAILPTSPFILQGGLWKSYENWSFEHGALMRSSVPLSGIWEPLFLAFDEKLASAPWDHQGTSPTTKTATSTTMEGLDNDEKDHADEKNILLLSNMMQSSEFKALLVPFQRCYYFLYKPCVGRGRRNCNGSSSLEEDAGHSLTQWAFSSFSSPAAARSAPVSRSSLSTAYDDENRPLSNSHDILRSRWASLRCFQQEKLDMKSLERLSPLVLQLRELGSDYRQGFGEAPGGGCWSCPSWCEEMGVVGGNGDNSKSISSNISNGIGSGAIHCFHTESVVESLAKRMSPVKLFERAMRDLASFVSSVRLRLLSYVAAHPLACDVSVSKRVLAVCWDSVYALVAPVIHELAAAAEAEAVIATSLALQRCTSLGPHDFIPMAFAKNFDYFEEDRKVTKWLARLFSSPTHHSRRVVEQTINGQLLCFSPHVGSGQETPAVYFSPACMFAAFDSVYKISLRLFPQHPLLQERWMSYSVLEAFNYAKGIVPRDALSPPAVLRILHFLAAEVNPRYPFPGGSTELRDDAITSKGWEKALHVTNGNSTNRKDGRDLSAIMESDTVDLESWLNSFTALYSAPKEATEVVSLLDFFRDGVDRLQSVYPSVRVNSLRPSAMDVTVLEGGVLGIVYPLDELAVRTRFVLLAASEWLRNRQQQGGKECEWNINDGKEVEMTTDGENGDTSRKANGLIQRVLSLPISVMQPALSQQADELSYETIHLHEDGLMHSVEQRRQQEMSSIANLSSEVLLWIVECIGRVLESPNFPSAVTNSMTPRRTSMQPRETQQLRQPDPLPFNLGNKERCDFPAEFTVATPKESSWGGAVSDQDEGNVVGSQYLRYQWKHFIPNNMTFQNCSASLPLGDTNESHADTDASAAATTSELLTEAENLQILLLQSFLAEVGLWITLDMHSCYDNEEDVSSASLAPYAISPREEKTVRRCVGKEAILSLQVGLSFLGSRAWEVLADAWLAACLRLRANASAFPHARRKCNPIDALKCVH</sequence>
<dbReference type="Proteomes" id="UP000017861">
    <property type="component" value="Unassembled WGS sequence"/>
</dbReference>
<evidence type="ECO:0000256" key="2">
    <source>
        <dbReference type="SAM" id="MobiDB-lite"/>
    </source>
</evidence>
<dbReference type="Pfam" id="PF02493">
    <property type="entry name" value="MORN"/>
    <property type="match status" value="3"/>
</dbReference>
<feature type="signal peptide" evidence="3">
    <location>
        <begin position="1"/>
        <end position="18"/>
    </location>
</feature>
<evidence type="ECO:0000256" key="3">
    <source>
        <dbReference type="SAM" id="SignalP"/>
    </source>
</evidence>
<organism evidence="4 5">
    <name type="scientific">Trypanosoma cruzi Dm28c</name>
    <dbReference type="NCBI Taxonomy" id="1416333"/>
    <lineage>
        <taxon>Eukaryota</taxon>
        <taxon>Discoba</taxon>
        <taxon>Euglenozoa</taxon>
        <taxon>Kinetoplastea</taxon>
        <taxon>Metakinetoplastina</taxon>
        <taxon>Trypanosomatida</taxon>
        <taxon>Trypanosomatidae</taxon>
        <taxon>Trypanosoma</taxon>
        <taxon>Schizotrypanum</taxon>
    </lineage>
</organism>
<feature type="region of interest" description="Disordered" evidence="2">
    <location>
        <begin position="1111"/>
        <end position="1141"/>
    </location>
</feature>
<comment type="caution">
    <text evidence="4">The sequence shown here is derived from an EMBL/GenBank/DDBJ whole genome shotgun (WGS) entry which is preliminary data.</text>
</comment>
<name>V5C056_TRYCR</name>
<evidence type="ECO:0000313" key="4">
    <source>
        <dbReference type="EMBL" id="ESS70168.1"/>
    </source>
</evidence>
<feature type="compositionally biased region" description="Polar residues" evidence="2">
    <location>
        <begin position="1111"/>
        <end position="1133"/>
    </location>
</feature>
<evidence type="ECO:0008006" key="6">
    <source>
        <dbReference type="Google" id="ProtNLM"/>
    </source>
</evidence>
<keyword evidence="1" id="KW-0677">Repeat</keyword>
<keyword evidence="3" id="KW-0732">Signal</keyword>
<dbReference type="EMBL" id="AYLP01000006">
    <property type="protein sequence ID" value="ESS70168.1"/>
    <property type="molecule type" value="Genomic_DNA"/>
</dbReference>
<dbReference type="OrthoDB" id="266722at2759"/>
<dbReference type="SUPFAM" id="SSF82185">
    <property type="entry name" value="Histone H3 K4-specific methyltransferase SET7/9 N-terminal domain"/>
    <property type="match status" value="1"/>
</dbReference>
<dbReference type="PANTHER" id="PTHR23084:SF263">
    <property type="entry name" value="MORN REPEAT-CONTAINING PROTEIN 1"/>
    <property type="match status" value="1"/>
</dbReference>
<dbReference type="Gene3D" id="2.20.110.10">
    <property type="entry name" value="Histone H3 K4-specific methyltransferase SET7/9 N-terminal domain"/>
    <property type="match status" value="1"/>
</dbReference>